<dbReference type="InterPro" id="IPR003598">
    <property type="entry name" value="Ig_sub2"/>
</dbReference>
<keyword evidence="6" id="KW-1185">Reference proteome</keyword>
<dbReference type="STRING" id="6211.A0A068YHM8"/>
<dbReference type="Proteomes" id="UP000017246">
    <property type="component" value="Unassembled WGS sequence"/>
</dbReference>
<dbReference type="SMART" id="SM00408">
    <property type="entry name" value="IGc2"/>
    <property type="match status" value="5"/>
</dbReference>
<dbReference type="CDD" id="cd00096">
    <property type="entry name" value="Ig"/>
    <property type="match status" value="1"/>
</dbReference>
<keyword evidence="2" id="KW-1015">Disulfide bond</keyword>
<dbReference type="SUPFAM" id="SSF48726">
    <property type="entry name" value="Immunoglobulin"/>
    <property type="match status" value="5"/>
</dbReference>
<dbReference type="FunFam" id="2.60.40.10:FF:000032">
    <property type="entry name" value="palladin isoform X1"/>
    <property type="match status" value="1"/>
</dbReference>
<dbReference type="PANTHER" id="PTHR45080:SF8">
    <property type="entry name" value="IG-LIKE DOMAIN-CONTAINING PROTEIN"/>
    <property type="match status" value="1"/>
</dbReference>
<dbReference type="PANTHER" id="PTHR45080">
    <property type="entry name" value="CONTACTIN 5"/>
    <property type="match status" value="1"/>
</dbReference>
<name>A0A068YHM8_ECHMU</name>
<dbReference type="InterPro" id="IPR050958">
    <property type="entry name" value="Cell_Adh-Cytoskel_Orgn"/>
</dbReference>
<feature type="domain" description="Ig-like" evidence="4">
    <location>
        <begin position="407"/>
        <end position="498"/>
    </location>
</feature>
<evidence type="ECO:0000256" key="3">
    <source>
        <dbReference type="ARBA" id="ARBA00023319"/>
    </source>
</evidence>
<evidence type="ECO:0000313" key="5">
    <source>
        <dbReference type="EMBL" id="CUT98612.1"/>
    </source>
</evidence>
<accession>A0A068YHM8</accession>
<keyword evidence="1" id="KW-0732">Signal</keyword>
<organism evidence="5 6">
    <name type="scientific">Echinococcus multilocularis</name>
    <name type="common">Fox tapeworm</name>
    <dbReference type="NCBI Taxonomy" id="6211"/>
    <lineage>
        <taxon>Eukaryota</taxon>
        <taxon>Metazoa</taxon>
        <taxon>Spiralia</taxon>
        <taxon>Lophotrochozoa</taxon>
        <taxon>Platyhelminthes</taxon>
        <taxon>Cestoda</taxon>
        <taxon>Eucestoda</taxon>
        <taxon>Cyclophyllidea</taxon>
        <taxon>Taeniidae</taxon>
        <taxon>Echinococcus</taxon>
    </lineage>
</organism>
<dbReference type="Gene3D" id="2.60.40.10">
    <property type="entry name" value="Immunoglobulins"/>
    <property type="match status" value="5"/>
</dbReference>
<dbReference type="Pfam" id="PF07679">
    <property type="entry name" value="I-set"/>
    <property type="match status" value="5"/>
</dbReference>
<dbReference type="OMA" id="CELTNSY"/>
<keyword evidence="3" id="KW-0393">Immunoglobulin domain</keyword>
<evidence type="ECO:0000259" key="4">
    <source>
        <dbReference type="PROSITE" id="PS50835"/>
    </source>
</evidence>
<dbReference type="SMART" id="SM00409">
    <property type="entry name" value="IG"/>
    <property type="match status" value="5"/>
</dbReference>
<protein>
    <submittedName>
        <fullName evidence="5">Titin</fullName>
    </submittedName>
</protein>
<dbReference type="OrthoDB" id="504170at2759"/>
<feature type="domain" description="Ig-like" evidence="4">
    <location>
        <begin position="9"/>
        <end position="99"/>
    </location>
</feature>
<evidence type="ECO:0000256" key="1">
    <source>
        <dbReference type="ARBA" id="ARBA00022729"/>
    </source>
</evidence>
<reference evidence="5" key="1">
    <citation type="journal article" date="2013" name="Nature">
        <title>The genomes of four tapeworm species reveal adaptations to parasitism.</title>
        <authorList>
            <person name="Tsai I.J."/>
            <person name="Zarowiecki M."/>
            <person name="Holroyd N."/>
            <person name="Garciarrubio A."/>
            <person name="Sanchez-Flores A."/>
            <person name="Brooks K.L."/>
            <person name="Tracey A."/>
            <person name="Bobes R.J."/>
            <person name="Fragoso G."/>
            <person name="Sciutto E."/>
            <person name="Aslett M."/>
            <person name="Beasley H."/>
            <person name="Bennett H.M."/>
            <person name="Cai J."/>
            <person name="Camicia F."/>
            <person name="Clark R."/>
            <person name="Cucher M."/>
            <person name="De Silva N."/>
            <person name="Day T.A."/>
            <person name="Deplazes P."/>
            <person name="Estrada K."/>
            <person name="Fernandez C."/>
            <person name="Holland P.W."/>
            <person name="Hou J."/>
            <person name="Hu S."/>
            <person name="Huckvale T."/>
            <person name="Hung S.S."/>
            <person name="Kamenetzky L."/>
            <person name="Keane J.A."/>
            <person name="Kiss F."/>
            <person name="Koziol U."/>
            <person name="Lambert O."/>
            <person name="Liu K."/>
            <person name="Luo X."/>
            <person name="Luo Y."/>
            <person name="Macchiaroli N."/>
            <person name="Nichol S."/>
            <person name="Paps J."/>
            <person name="Parkinson J."/>
            <person name="Pouchkina-Stantcheva N."/>
            <person name="Riddiford N."/>
            <person name="Rosenzvit M."/>
            <person name="Salinas G."/>
            <person name="Wasmuth J.D."/>
            <person name="Zamanian M."/>
            <person name="Zheng Y."/>
            <person name="Cai X."/>
            <person name="Soberon X."/>
            <person name="Olson P.D."/>
            <person name="Laclette J.P."/>
            <person name="Brehm K."/>
            <person name="Berriman M."/>
            <person name="Garciarrubio A."/>
            <person name="Bobes R.J."/>
            <person name="Fragoso G."/>
            <person name="Sanchez-Flores A."/>
            <person name="Estrada K."/>
            <person name="Cevallos M.A."/>
            <person name="Morett E."/>
            <person name="Gonzalez V."/>
            <person name="Portillo T."/>
            <person name="Ochoa-Leyva A."/>
            <person name="Jose M.V."/>
            <person name="Sciutto E."/>
            <person name="Landa A."/>
            <person name="Jimenez L."/>
            <person name="Valdes V."/>
            <person name="Carrero J.C."/>
            <person name="Larralde C."/>
            <person name="Morales-Montor J."/>
            <person name="Limon-Lason J."/>
            <person name="Soberon X."/>
            <person name="Laclette J.P."/>
        </authorList>
    </citation>
    <scope>NUCLEOTIDE SEQUENCE [LARGE SCALE GENOMIC DNA]</scope>
</reference>
<feature type="domain" description="Ig-like" evidence="4">
    <location>
        <begin position="215"/>
        <end position="305"/>
    </location>
</feature>
<dbReference type="AlphaFoldDB" id="A0A068YHM8"/>
<dbReference type="InterPro" id="IPR036179">
    <property type="entry name" value="Ig-like_dom_sf"/>
</dbReference>
<dbReference type="eggNOG" id="KOG4475">
    <property type="taxonomic scope" value="Eukaryota"/>
</dbReference>
<proteinExistence type="predicted"/>
<sequence length="532" mass="57691">MTSAVGIAPKFTEQPKIRKIGKAVEFECILEAKPIGDVRWSKAGALINPGGRYTIKAVTNGNKHVLTLQIADINANDGGEYVVFSKNASGEASANIKLNLGQSKPQLKAPKFPEKPVIRKDAATGEIVLACSLEGNPRPELTYFFNDRQISAQPGKLTFIYKESGSDVYDCEIRIANPTPNDGGGYKIKAVNSAGESNASINLNLSAKASKDEAPKFQPSSVCKDGKAVVIEARCTGVPAPKFTWAKGGVELKPRVGKYELSSRIDGPVFVQILRILNFIDVDADIYVCNAKNTAGESKATHTIKVPKIIGAPKVTYAMKQAVVELQAEAAEQEPTIVWRKNGKAVTLDNRFKQSIRTESGRVIITLSVDPITEADNGTYECELTNSYGSTKSQFVIKAAKDGGELPKLVSKPSDVSEEEGSTLSMRMNYSGSTAPTVKISRRGVDVTLDSRALVKVDHPNKSISLTIRSLKPEDVGTYTVQLSSRGQQCDSATFNVTVQEQHRADMHHLQHASRIHPHPHLLSPRVALLTR</sequence>
<reference evidence="5" key="2">
    <citation type="submission" date="2015-11" db="EMBL/GenBank/DDBJ databases">
        <authorList>
            <person name="Zhang Y."/>
            <person name="Guo Z."/>
        </authorList>
    </citation>
    <scope>NUCLEOTIDE SEQUENCE</scope>
</reference>
<feature type="domain" description="Ig-like" evidence="4">
    <location>
        <begin position="307"/>
        <end position="398"/>
    </location>
</feature>
<evidence type="ECO:0000256" key="2">
    <source>
        <dbReference type="ARBA" id="ARBA00023157"/>
    </source>
</evidence>
<dbReference type="InterPro" id="IPR007110">
    <property type="entry name" value="Ig-like_dom"/>
</dbReference>
<dbReference type="InterPro" id="IPR003599">
    <property type="entry name" value="Ig_sub"/>
</dbReference>
<dbReference type="GO" id="GO:0007156">
    <property type="term" value="P:homophilic cell adhesion via plasma membrane adhesion molecules"/>
    <property type="evidence" value="ECO:0007669"/>
    <property type="project" value="TreeGrafter"/>
</dbReference>
<dbReference type="InterPro" id="IPR013098">
    <property type="entry name" value="Ig_I-set"/>
</dbReference>
<evidence type="ECO:0000313" key="6">
    <source>
        <dbReference type="Proteomes" id="UP000017246"/>
    </source>
</evidence>
<dbReference type="GO" id="GO:0005886">
    <property type="term" value="C:plasma membrane"/>
    <property type="evidence" value="ECO:0007669"/>
    <property type="project" value="TreeGrafter"/>
</dbReference>
<dbReference type="EMBL" id="LN902842">
    <property type="protein sequence ID" value="CUT98612.1"/>
    <property type="molecule type" value="Genomic_DNA"/>
</dbReference>
<dbReference type="InterPro" id="IPR013783">
    <property type="entry name" value="Ig-like_fold"/>
</dbReference>
<dbReference type="PROSITE" id="PS50835">
    <property type="entry name" value="IG_LIKE"/>
    <property type="match status" value="4"/>
</dbReference>